<name>A0A443K151_9RHOB</name>
<comment type="caution">
    <text evidence="2">The sequence shown here is derived from an EMBL/GenBank/DDBJ whole genome shotgun (WGS) entry which is preliminary data.</text>
</comment>
<feature type="compositionally biased region" description="Basic and acidic residues" evidence="1">
    <location>
        <begin position="24"/>
        <end position="34"/>
    </location>
</feature>
<evidence type="ECO:0000313" key="2">
    <source>
        <dbReference type="EMBL" id="RWR26482.1"/>
    </source>
</evidence>
<evidence type="ECO:0000313" key="3">
    <source>
        <dbReference type="Proteomes" id="UP000284451"/>
    </source>
</evidence>
<accession>A0A443K151</accession>
<dbReference type="EMBL" id="SAUY01000044">
    <property type="protein sequence ID" value="RWR26482.1"/>
    <property type="molecule type" value="Genomic_DNA"/>
</dbReference>
<reference evidence="2 3" key="1">
    <citation type="submission" date="2019-01" db="EMBL/GenBank/DDBJ databases">
        <title>Sinorhodobacter populi sp. nov. isolated from the symptomatic bark tissue of Populus euramericana canker.</title>
        <authorList>
            <person name="Xu G."/>
        </authorList>
    </citation>
    <scope>NUCLEOTIDE SEQUENCE [LARGE SCALE GENOMIC DNA]</scope>
    <source>
        <strain evidence="2 3">07D10-4-3</strain>
    </source>
</reference>
<proteinExistence type="predicted"/>
<organism evidence="2 3">
    <name type="scientific">Paenirhodobacter populi</name>
    <dbReference type="NCBI Taxonomy" id="2306993"/>
    <lineage>
        <taxon>Bacteria</taxon>
        <taxon>Pseudomonadati</taxon>
        <taxon>Pseudomonadota</taxon>
        <taxon>Alphaproteobacteria</taxon>
        <taxon>Rhodobacterales</taxon>
        <taxon>Rhodobacter group</taxon>
        <taxon>Paenirhodobacter</taxon>
    </lineage>
</organism>
<sequence>MKIMPSEVISAVRGRGHRHASGFGKDDREQDTPQHRARKSVSVVEDIILTPVEGKVEIDVRGDLAGILTLSVQKKNPTAGAAGSQVNLVAGAGSQKFLPLHQGGFVALSGRLPDSCL</sequence>
<evidence type="ECO:0000256" key="1">
    <source>
        <dbReference type="SAM" id="MobiDB-lite"/>
    </source>
</evidence>
<gene>
    <name evidence="2" type="ORF">D2T29_20420</name>
</gene>
<feature type="region of interest" description="Disordered" evidence="1">
    <location>
        <begin position="10"/>
        <end position="38"/>
    </location>
</feature>
<dbReference type="AlphaFoldDB" id="A0A443K151"/>
<reference evidence="2 3" key="2">
    <citation type="submission" date="2019-01" db="EMBL/GenBank/DDBJ databases">
        <authorList>
            <person name="Li Y."/>
        </authorList>
    </citation>
    <scope>NUCLEOTIDE SEQUENCE [LARGE SCALE GENOMIC DNA]</scope>
    <source>
        <strain evidence="2 3">07D10-4-3</strain>
    </source>
</reference>
<dbReference type="Proteomes" id="UP000284451">
    <property type="component" value="Unassembled WGS sequence"/>
</dbReference>
<protein>
    <submittedName>
        <fullName evidence="2">Uncharacterized protein</fullName>
    </submittedName>
</protein>